<accession>A0A9D1IKT9</accession>
<dbReference type="EMBL" id="DVMY01000099">
    <property type="protein sequence ID" value="HIU37879.1"/>
    <property type="molecule type" value="Genomic_DNA"/>
</dbReference>
<dbReference type="PANTHER" id="PTHR30289:SF1">
    <property type="entry name" value="PEBP (PHOSPHATIDYLETHANOLAMINE-BINDING PROTEIN) FAMILY PROTEIN"/>
    <property type="match status" value="1"/>
</dbReference>
<comment type="caution">
    <text evidence="1">The sequence shown here is derived from an EMBL/GenBank/DDBJ whole genome shotgun (WGS) entry which is preliminary data.</text>
</comment>
<organism evidence="1 2">
    <name type="scientific">Candidatus Aphodousia faecigallinarum</name>
    <dbReference type="NCBI Taxonomy" id="2840677"/>
    <lineage>
        <taxon>Bacteria</taxon>
        <taxon>Pseudomonadati</taxon>
        <taxon>Pseudomonadota</taxon>
        <taxon>Betaproteobacteria</taxon>
        <taxon>Burkholderiales</taxon>
        <taxon>Sutterellaceae</taxon>
        <taxon>Sutterellaceae incertae sedis</taxon>
        <taxon>Candidatus Aphodousia</taxon>
    </lineage>
</organism>
<protein>
    <submittedName>
        <fullName evidence="1">YbhB/YbcL family Raf kinase inhibitor-like protein</fullName>
    </submittedName>
</protein>
<reference evidence="1" key="2">
    <citation type="journal article" date="2021" name="PeerJ">
        <title>Extensive microbial diversity within the chicken gut microbiome revealed by metagenomics and culture.</title>
        <authorList>
            <person name="Gilroy R."/>
            <person name="Ravi A."/>
            <person name="Getino M."/>
            <person name="Pursley I."/>
            <person name="Horton D.L."/>
            <person name="Alikhan N.F."/>
            <person name="Baker D."/>
            <person name="Gharbi K."/>
            <person name="Hall N."/>
            <person name="Watson M."/>
            <person name="Adriaenssens E.M."/>
            <person name="Foster-Nyarko E."/>
            <person name="Jarju S."/>
            <person name="Secka A."/>
            <person name="Antonio M."/>
            <person name="Oren A."/>
            <person name="Chaudhuri R.R."/>
            <person name="La Ragione R."/>
            <person name="Hildebrand F."/>
            <person name="Pallen M.J."/>
        </authorList>
    </citation>
    <scope>NUCLEOTIDE SEQUENCE</scope>
    <source>
        <strain evidence="1">7463</strain>
    </source>
</reference>
<dbReference type="NCBIfam" id="TIGR00481">
    <property type="entry name" value="YbhB/YbcL family Raf kinase inhibitor-like protein"/>
    <property type="match status" value="1"/>
</dbReference>
<sequence length="199" mass="22007">MKITSQDFEHGQWIPSECAYGQLVDGQFALAANLNPQLSWSGLPEGTQSVVLACIDPDVPTDRNALNEDGEIPADQPRRDFVHWLVWDIDPSVSELQKGEASVGNEKSGKRFAKHVGVEAINDYSGGDEIHRGYDGPCPPGIDARMHGYEFRVYALDVKTLALPDTARWNEVRQRMAPHVLASATIQGIYSLNPRLQPL</sequence>
<dbReference type="Gene3D" id="3.90.280.10">
    <property type="entry name" value="PEBP-like"/>
    <property type="match status" value="1"/>
</dbReference>
<dbReference type="CDD" id="cd00865">
    <property type="entry name" value="PEBP_bact_arch"/>
    <property type="match status" value="1"/>
</dbReference>
<proteinExistence type="predicted"/>
<gene>
    <name evidence="1" type="ORF">IAC56_06365</name>
</gene>
<evidence type="ECO:0000313" key="1">
    <source>
        <dbReference type="EMBL" id="HIU37879.1"/>
    </source>
</evidence>
<dbReference type="SUPFAM" id="SSF49777">
    <property type="entry name" value="PEBP-like"/>
    <property type="match status" value="1"/>
</dbReference>
<dbReference type="Pfam" id="PF01161">
    <property type="entry name" value="PBP"/>
    <property type="match status" value="1"/>
</dbReference>
<dbReference type="InterPro" id="IPR008914">
    <property type="entry name" value="PEBP"/>
</dbReference>
<name>A0A9D1IKT9_9BURK</name>
<dbReference type="InterPro" id="IPR005247">
    <property type="entry name" value="YbhB_YbcL/LppC-like"/>
</dbReference>
<dbReference type="InterPro" id="IPR036610">
    <property type="entry name" value="PEBP-like_sf"/>
</dbReference>
<dbReference type="Proteomes" id="UP000824083">
    <property type="component" value="Unassembled WGS sequence"/>
</dbReference>
<dbReference type="AlphaFoldDB" id="A0A9D1IKT9"/>
<evidence type="ECO:0000313" key="2">
    <source>
        <dbReference type="Proteomes" id="UP000824083"/>
    </source>
</evidence>
<dbReference type="PANTHER" id="PTHR30289">
    <property type="entry name" value="UNCHARACTERIZED PROTEIN YBCL-RELATED"/>
    <property type="match status" value="1"/>
</dbReference>
<reference evidence="1" key="1">
    <citation type="submission" date="2020-10" db="EMBL/GenBank/DDBJ databases">
        <authorList>
            <person name="Gilroy R."/>
        </authorList>
    </citation>
    <scope>NUCLEOTIDE SEQUENCE</scope>
    <source>
        <strain evidence="1">7463</strain>
    </source>
</reference>